<protein>
    <submittedName>
        <fullName evidence="2">Uncharacterized protein</fullName>
    </submittedName>
</protein>
<dbReference type="RefSeq" id="XP_060441658.1">
    <property type="nucleotide sequence ID" value="XM_060591025.1"/>
</dbReference>
<comment type="caution">
    <text evidence="2">The sequence shown here is derived from an EMBL/GenBank/DDBJ whole genome shotgun (WGS) entry which is preliminary data.</text>
</comment>
<accession>A0AAI9ZK03</accession>
<organism evidence="2 3">
    <name type="scientific">Colletotrichum phormii</name>
    <dbReference type="NCBI Taxonomy" id="359342"/>
    <lineage>
        <taxon>Eukaryota</taxon>
        <taxon>Fungi</taxon>
        <taxon>Dikarya</taxon>
        <taxon>Ascomycota</taxon>
        <taxon>Pezizomycotina</taxon>
        <taxon>Sordariomycetes</taxon>
        <taxon>Hypocreomycetidae</taxon>
        <taxon>Glomerellales</taxon>
        <taxon>Glomerellaceae</taxon>
        <taxon>Colletotrichum</taxon>
        <taxon>Colletotrichum acutatum species complex</taxon>
    </lineage>
</organism>
<proteinExistence type="predicted"/>
<evidence type="ECO:0000256" key="1">
    <source>
        <dbReference type="SAM" id="MobiDB-lite"/>
    </source>
</evidence>
<reference evidence="2" key="1">
    <citation type="submission" date="2021-06" db="EMBL/GenBank/DDBJ databases">
        <title>Comparative genomics, transcriptomics and evolutionary studies reveal genomic signatures of adaptation to plant cell wall in hemibiotrophic fungi.</title>
        <authorList>
            <consortium name="DOE Joint Genome Institute"/>
            <person name="Baroncelli R."/>
            <person name="Diaz J.F."/>
            <person name="Benocci T."/>
            <person name="Peng M."/>
            <person name="Battaglia E."/>
            <person name="Haridas S."/>
            <person name="Andreopoulos W."/>
            <person name="Labutti K."/>
            <person name="Pangilinan J."/>
            <person name="Floch G.L."/>
            <person name="Makela M.R."/>
            <person name="Henrissat B."/>
            <person name="Grigoriev I.V."/>
            <person name="Crouch J.A."/>
            <person name="De Vries R.P."/>
            <person name="Sukno S.A."/>
            <person name="Thon M.R."/>
        </authorList>
    </citation>
    <scope>NUCLEOTIDE SEQUENCE</scope>
    <source>
        <strain evidence="2">CBS 102054</strain>
    </source>
</reference>
<evidence type="ECO:0000313" key="2">
    <source>
        <dbReference type="EMBL" id="KAK1625663.1"/>
    </source>
</evidence>
<dbReference type="AlphaFoldDB" id="A0AAI9ZK03"/>
<evidence type="ECO:0000313" key="3">
    <source>
        <dbReference type="Proteomes" id="UP001243989"/>
    </source>
</evidence>
<sequence length="73" mass="8208">MTRPGRLWGRSCRMILGDRVEISGERPMLCKQLQATKLKTRTWVSDRRNPSLPRVPTPNSLGGSANLPGSYRV</sequence>
<name>A0AAI9ZK03_9PEZI</name>
<gene>
    <name evidence="2" type="ORF">BDP81DRAFT_435173</name>
</gene>
<keyword evidence="3" id="KW-1185">Reference proteome</keyword>
<dbReference type="EMBL" id="JAHMHQ010000019">
    <property type="protein sequence ID" value="KAK1625663.1"/>
    <property type="molecule type" value="Genomic_DNA"/>
</dbReference>
<dbReference type="GeneID" id="85475887"/>
<dbReference type="Proteomes" id="UP001243989">
    <property type="component" value="Unassembled WGS sequence"/>
</dbReference>
<feature type="region of interest" description="Disordered" evidence="1">
    <location>
        <begin position="41"/>
        <end position="73"/>
    </location>
</feature>